<accession>A0ABN8IFS1</accession>
<name>A0ABN8IFS1_9NEOP</name>
<feature type="compositionally biased region" description="Basic and acidic residues" evidence="1">
    <location>
        <begin position="42"/>
        <end position="67"/>
    </location>
</feature>
<evidence type="ECO:0000256" key="1">
    <source>
        <dbReference type="SAM" id="MobiDB-lite"/>
    </source>
</evidence>
<feature type="region of interest" description="Disordered" evidence="1">
    <location>
        <begin position="1"/>
        <end position="80"/>
    </location>
</feature>
<feature type="compositionally biased region" description="Low complexity" evidence="1">
    <location>
        <begin position="68"/>
        <end position="78"/>
    </location>
</feature>
<feature type="region of interest" description="Disordered" evidence="1">
    <location>
        <begin position="751"/>
        <end position="774"/>
    </location>
</feature>
<feature type="compositionally biased region" description="Basic and acidic residues" evidence="1">
    <location>
        <begin position="1"/>
        <end position="10"/>
    </location>
</feature>
<gene>
    <name evidence="2" type="ORF">IPOD504_LOCUS9725</name>
</gene>
<feature type="region of interest" description="Disordered" evidence="1">
    <location>
        <begin position="616"/>
        <end position="651"/>
    </location>
</feature>
<feature type="non-terminal residue" evidence="2">
    <location>
        <position position="785"/>
    </location>
</feature>
<sequence length="785" mass="90379">MSKTKPEEHFKKRKLLQLNEENDETLGYEDFKEVLADDTDSHDETDKQVERDKRSENSDRKNARESNKYNNPPVYNPNWKGSMQLYPDELNLITKPAAAQNSKVELPASIKAMAPQDVNVKVTDTEYVEDYLNNKYAKLAQAYSDYGVLAEKKEYVTNGKSTVVTESNMPQHKFNKDEALPEKEQNMKSYVLKKRRNANLRSSKFMPLSNDKSGEKQIQFPKYRIERSLKSVNIEELKEDLVIKDEKEIVPFLMKEIKQEKINETSVGGNKTLEGFSDILRTLSDWFLTLAKLSGDFGNNTKSPQNNHTLGPTLLTSENITKDIAYPMYDADMIDNIGHRSRALLAIDEIISNTSSLSKNVTDLKKEEIMTAEMNTDPSQTLTNNTSKTIATVKQPKVNVTEVSNKTYTVPTTKDNRTVIKRAADSNLIFWNDIYDDEYGVKVDHFDNEQRNKHSADNESFVKRSGQWINKKFRKLEDRIRTEYRSKKNWRQTSKSRPLRSVDEFRPGYHLQKDQSDLFGAKMAAEDKETDKAFDFATLTANMKQICHEASKALQKTRKINVRQDKSEIEATSLMQQLVRLMTDLVDFQVQQKTCSMLPPDLAEFLQWLTSPNSDDTNDNKFTATNNDANDQFPKTESPSDGIPDYITPFSRQGREVPKTEYVNTLRAVRELLRQYEDFDDDFKIPSTVAKFLRKRDALLRRKRHMRQDRGKAQVVRKQPLTKRINKFIKKSGVKRTRTTSNYYDSIATEGLRKRKHRGDRLDPSGKPKTTVQTGAAINASCKVS</sequence>
<protein>
    <submittedName>
        <fullName evidence="2">Uncharacterized protein</fullName>
    </submittedName>
</protein>
<keyword evidence="3" id="KW-1185">Reference proteome</keyword>
<dbReference type="Proteomes" id="UP000837857">
    <property type="component" value="Chromosome 23"/>
</dbReference>
<evidence type="ECO:0000313" key="3">
    <source>
        <dbReference type="Proteomes" id="UP000837857"/>
    </source>
</evidence>
<reference evidence="2" key="1">
    <citation type="submission" date="2022-03" db="EMBL/GenBank/DDBJ databases">
        <authorList>
            <person name="Martin H S."/>
        </authorList>
    </citation>
    <scope>NUCLEOTIDE SEQUENCE</scope>
</reference>
<organism evidence="2 3">
    <name type="scientific">Iphiclides podalirius</name>
    <name type="common">scarce swallowtail</name>
    <dbReference type="NCBI Taxonomy" id="110791"/>
    <lineage>
        <taxon>Eukaryota</taxon>
        <taxon>Metazoa</taxon>
        <taxon>Ecdysozoa</taxon>
        <taxon>Arthropoda</taxon>
        <taxon>Hexapoda</taxon>
        <taxon>Insecta</taxon>
        <taxon>Pterygota</taxon>
        <taxon>Neoptera</taxon>
        <taxon>Endopterygota</taxon>
        <taxon>Lepidoptera</taxon>
        <taxon>Glossata</taxon>
        <taxon>Ditrysia</taxon>
        <taxon>Papilionoidea</taxon>
        <taxon>Papilionidae</taxon>
        <taxon>Papilioninae</taxon>
        <taxon>Iphiclides</taxon>
    </lineage>
</organism>
<dbReference type="EMBL" id="OW152835">
    <property type="protein sequence ID" value="CAH2056520.1"/>
    <property type="molecule type" value="Genomic_DNA"/>
</dbReference>
<evidence type="ECO:0000313" key="2">
    <source>
        <dbReference type="EMBL" id="CAH2056520.1"/>
    </source>
</evidence>
<feature type="compositionally biased region" description="Polar residues" evidence="1">
    <location>
        <begin position="616"/>
        <end position="639"/>
    </location>
</feature>
<proteinExistence type="predicted"/>